<dbReference type="InterPro" id="IPR036390">
    <property type="entry name" value="WH_DNA-bd_sf"/>
</dbReference>
<evidence type="ECO:0008006" key="5">
    <source>
        <dbReference type="Google" id="ProtNLM"/>
    </source>
</evidence>
<dbReference type="GO" id="GO:0005829">
    <property type="term" value="C:cytosol"/>
    <property type="evidence" value="ECO:0007669"/>
    <property type="project" value="TreeGrafter"/>
</dbReference>
<dbReference type="Gene3D" id="1.10.10.10">
    <property type="entry name" value="Winged helix-like DNA-binding domain superfamily/Winged helix DNA-binding domain"/>
    <property type="match status" value="2"/>
</dbReference>
<feature type="domain" description="Transcription regulator AsnC/Lrp ligand binding" evidence="1">
    <location>
        <begin position="71"/>
        <end position="139"/>
    </location>
</feature>
<dbReference type="EMBL" id="CP008947">
    <property type="protein sequence ID" value="AII07205.1"/>
    <property type="molecule type" value="Genomic_DNA"/>
</dbReference>
<proteinExistence type="predicted"/>
<dbReference type="GO" id="GO:0043565">
    <property type="term" value="F:sequence-specific DNA binding"/>
    <property type="evidence" value="ECO:0007669"/>
    <property type="project" value="InterPro"/>
</dbReference>
<dbReference type="InterPro" id="IPR011008">
    <property type="entry name" value="Dimeric_a/b-barrel"/>
</dbReference>
<dbReference type="InterPro" id="IPR019887">
    <property type="entry name" value="Tscrpt_reg_AsnC/Lrp_C"/>
</dbReference>
<dbReference type="SUPFAM" id="SSF46785">
    <property type="entry name" value="Winged helix' DNA-binding domain"/>
    <property type="match status" value="1"/>
</dbReference>
<evidence type="ECO:0000259" key="1">
    <source>
        <dbReference type="Pfam" id="PF01037"/>
    </source>
</evidence>
<evidence type="ECO:0000259" key="2">
    <source>
        <dbReference type="Pfam" id="PF13404"/>
    </source>
</evidence>
<organism evidence="3 4">
    <name type="scientific">Rhodococcus opacus</name>
    <name type="common">Nocardia opaca</name>
    <dbReference type="NCBI Taxonomy" id="37919"/>
    <lineage>
        <taxon>Bacteria</taxon>
        <taxon>Bacillati</taxon>
        <taxon>Actinomycetota</taxon>
        <taxon>Actinomycetes</taxon>
        <taxon>Mycobacteriales</taxon>
        <taxon>Nocardiaceae</taxon>
        <taxon>Rhodococcus</taxon>
    </lineage>
</organism>
<dbReference type="GO" id="GO:0043200">
    <property type="term" value="P:response to amino acid"/>
    <property type="evidence" value="ECO:0007669"/>
    <property type="project" value="TreeGrafter"/>
</dbReference>
<feature type="domain" description="HTH asnC-type" evidence="2">
    <location>
        <begin position="13"/>
        <end position="50"/>
    </location>
</feature>
<dbReference type="PANTHER" id="PTHR30154">
    <property type="entry name" value="LEUCINE-RESPONSIVE REGULATORY PROTEIN"/>
    <property type="match status" value="1"/>
</dbReference>
<accession>A0A076EM30</accession>
<protein>
    <recommendedName>
        <fullName evidence="5">AsnC family transcriptional regulator</fullName>
    </recommendedName>
</protein>
<dbReference type="Pfam" id="PF01037">
    <property type="entry name" value="AsnC_trans_reg"/>
    <property type="match status" value="1"/>
</dbReference>
<dbReference type="Gene3D" id="3.30.70.920">
    <property type="match status" value="2"/>
</dbReference>
<reference evidence="3 4" key="1">
    <citation type="submission" date="2014-07" db="EMBL/GenBank/DDBJ databases">
        <title>Genome Sequence of Rhodococcus opacus Strain R7, a Biodegrader of Mono- and Polycyclic Aromatic Hydrocarbons.</title>
        <authorList>
            <person name="Di Gennaro P."/>
            <person name="Zampolli J."/>
            <person name="Presti I."/>
            <person name="Cappelletti M."/>
            <person name="D'Ursi P."/>
            <person name="Orro A."/>
            <person name="Mezzelani A."/>
            <person name="Milanesi L."/>
        </authorList>
    </citation>
    <scope>NUCLEOTIDE SEQUENCE [LARGE SCALE GENOMIC DNA]</scope>
    <source>
        <strain evidence="3 4">R7</strain>
    </source>
</reference>
<dbReference type="PANTHER" id="PTHR30154:SF34">
    <property type="entry name" value="TRANSCRIPTIONAL REGULATOR AZLB"/>
    <property type="match status" value="1"/>
</dbReference>
<dbReference type="Pfam" id="PF13412">
    <property type="entry name" value="HTH_24"/>
    <property type="match status" value="1"/>
</dbReference>
<dbReference type="InterPro" id="IPR000485">
    <property type="entry name" value="AsnC-type_HTH_dom"/>
</dbReference>
<dbReference type="Pfam" id="PF13404">
    <property type="entry name" value="HTH_AsnC-type"/>
    <property type="match status" value="1"/>
</dbReference>
<dbReference type="Proteomes" id="UP000028488">
    <property type="component" value="Chromosome"/>
</dbReference>
<dbReference type="AlphaFoldDB" id="A0A076EM30"/>
<sequence>MTDARDTMLAEEDRRLIHALQIAPRAPWTALAPILGVDAVTIARRWSRLQSEGLAWVTAYPATAERVLALIELKCPPGRTRAVADEIGRDREAITIDLTTGGRDLLVTTAFEDHEQLSDYLLERMGSLDGISDMTTHVLTGIHTDARSWRLRALDSTEAAAVQQLANSAPAPRRLRAHPKDEAEILRELATDGRLPATEIAARLSLSVDSTRASMNNLLASGRAVIRTEVARRHSGRPAYAWYFLKSPARSMDQVLDRLSTLSDVRLLAPTIGPYSIIMAMWLRNLDEVRKLETVIEQHCPDVIIEDRSLVLRTPKHLGRRLTATGQTSRG</sequence>
<dbReference type="InterPro" id="IPR036388">
    <property type="entry name" value="WH-like_DNA-bd_sf"/>
</dbReference>
<evidence type="ECO:0000313" key="3">
    <source>
        <dbReference type="EMBL" id="AII07205.1"/>
    </source>
</evidence>
<dbReference type="RefSeq" id="WP_037236133.1">
    <property type="nucleotide sequence ID" value="NZ_CP008947.1"/>
</dbReference>
<gene>
    <name evidence="3" type="ORF">EP51_22135</name>
</gene>
<evidence type="ECO:0000313" key="4">
    <source>
        <dbReference type="Proteomes" id="UP000028488"/>
    </source>
</evidence>
<name>A0A076EM30_RHOOP</name>
<dbReference type="SUPFAM" id="SSF54909">
    <property type="entry name" value="Dimeric alpha+beta barrel"/>
    <property type="match status" value="1"/>
</dbReference>
<dbReference type="eggNOG" id="COG1522">
    <property type="taxonomic scope" value="Bacteria"/>
</dbReference>